<dbReference type="GO" id="GO:0005634">
    <property type="term" value="C:nucleus"/>
    <property type="evidence" value="ECO:0007669"/>
    <property type="project" value="UniProtKB-SubCell"/>
</dbReference>
<evidence type="ECO:0000256" key="6">
    <source>
        <dbReference type="ARBA" id="ARBA00022490"/>
    </source>
</evidence>
<dbReference type="PROSITE" id="PS00107">
    <property type="entry name" value="PROTEIN_KINASE_ATP"/>
    <property type="match status" value="1"/>
</dbReference>
<evidence type="ECO:0000256" key="10">
    <source>
        <dbReference type="ARBA" id="ARBA00022703"/>
    </source>
</evidence>
<evidence type="ECO:0000256" key="17">
    <source>
        <dbReference type="ARBA" id="ARBA00023242"/>
    </source>
</evidence>
<keyword evidence="14 19" id="KW-0067">ATP-binding</keyword>
<keyword evidence="9" id="KW-0808">Transferase</keyword>
<dbReference type="GO" id="GO:0006915">
    <property type="term" value="P:apoptotic process"/>
    <property type="evidence" value="ECO:0007669"/>
    <property type="project" value="UniProtKB-KW"/>
</dbReference>
<dbReference type="GO" id="GO:0046872">
    <property type="term" value="F:metal ion binding"/>
    <property type="evidence" value="ECO:0007669"/>
    <property type="project" value="UniProtKB-KW"/>
</dbReference>
<comment type="similarity">
    <text evidence="4">Belongs to the protein kinase superfamily. STE Ser/Thr protein kinase family. STE20 subfamily.</text>
</comment>
<evidence type="ECO:0000259" key="22">
    <source>
        <dbReference type="PROSITE" id="PS50951"/>
    </source>
</evidence>
<evidence type="ECO:0000256" key="16">
    <source>
        <dbReference type="ARBA" id="ARBA00023054"/>
    </source>
</evidence>
<dbReference type="FunFam" id="1.10.287.4270:FF:000001">
    <property type="entry name" value="Serine/threonine-protein kinase 3"/>
    <property type="match status" value="1"/>
</dbReference>
<dbReference type="GO" id="GO:0007165">
    <property type="term" value="P:signal transduction"/>
    <property type="evidence" value="ECO:0007669"/>
    <property type="project" value="InterPro"/>
</dbReference>
<dbReference type="SUPFAM" id="SSF56112">
    <property type="entry name" value="Protein kinase-like (PK-like)"/>
    <property type="match status" value="1"/>
</dbReference>
<dbReference type="SMART" id="SM00220">
    <property type="entry name" value="S_TKc"/>
    <property type="match status" value="1"/>
</dbReference>
<dbReference type="InterPro" id="IPR024205">
    <property type="entry name" value="Mst1_2_SARAH_domain"/>
</dbReference>
<dbReference type="Pfam" id="PF00069">
    <property type="entry name" value="Pkinase"/>
    <property type="match status" value="1"/>
</dbReference>
<feature type="domain" description="SARAH" evidence="22">
    <location>
        <begin position="533"/>
        <end position="580"/>
    </location>
</feature>
<dbReference type="FunFam" id="1.10.510.10:FF:000075">
    <property type="entry name" value="Serine/threonine-protein kinase 3"/>
    <property type="match status" value="1"/>
</dbReference>
<sequence length="587" mass="66255">MMGKEDLSPPLSSVHDVTPTPLPAAIALHHAVSLGLKQLSFPSSPEFRLAVGKTNARFGSARFPPIGGLEGRVAAKHRALVGPTVWGASDRRMEQAAPKSKLKKLSEDSLTKQPEEVFDVLEKLGEGSYGSVFKAIHKESGQVVAIKQVPVESDLQEIIKEISIMQQCDSPYVVKYYGSYFKNTDLWIVMEYCGAGSVSDIIRLRNKTLTEDEIATILKSTLKGLEYLHFMRKIHRDIKAGNILLNTEGHAKLADFGVAGQLTDTMAKRNTVIGTPFWMAPEVIQEIGYNCVADIWSLGITSIEMAEGKPPYADIHPMRAIFMIPTNPPPTFRKPELWSDEFTDFVKKCLVKNPEQRATATHLLQHPFIKNAKQVSILRDLITEAMEIKTKKHEEQQRELEEEDENSDEDELDSHTMVKTTSDSAGTMRATSTMSDSAQTMIEHNSTMLESDLGTMVINSDDDDDDDDEDEDGTMKRNATSPQAQRPSFMDYFDKQDSKNKANENCNQNIHESYHISKNVFPDNWKVPQDGDFDFLKNLSLEELQLRLKALDPMMEREIEELRQRYTAKRQPILDAMDAKKRRQQNF</sequence>
<feature type="domain" description="Protein kinase" evidence="21">
    <location>
        <begin position="118"/>
        <end position="369"/>
    </location>
</feature>
<dbReference type="Proteomes" id="UP001474421">
    <property type="component" value="Unassembled WGS sequence"/>
</dbReference>
<dbReference type="Gene3D" id="1.10.287.4270">
    <property type="match status" value="1"/>
</dbReference>
<dbReference type="GO" id="GO:0004674">
    <property type="term" value="F:protein serine/threonine kinase activity"/>
    <property type="evidence" value="ECO:0007669"/>
    <property type="project" value="UniProtKB-KW"/>
</dbReference>
<proteinExistence type="inferred from homology"/>
<accession>A0AAW1BLT4</accession>
<dbReference type="CDD" id="cd06612">
    <property type="entry name" value="STKc_MST1_2"/>
    <property type="match status" value="1"/>
</dbReference>
<dbReference type="InterPro" id="IPR000719">
    <property type="entry name" value="Prot_kinase_dom"/>
</dbReference>
<evidence type="ECO:0000313" key="23">
    <source>
        <dbReference type="EMBL" id="KAK9403130.1"/>
    </source>
</evidence>
<feature type="compositionally biased region" description="Polar residues" evidence="20">
    <location>
        <begin position="417"/>
        <end position="436"/>
    </location>
</feature>
<dbReference type="AlphaFoldDB" id="A0AAW1BLT4"/>
<evidence type="ECO:0000256" key="20">
    <source>
        <dbReference type="SAM" id="MobiDB-lite"/>
    </source>
</evidence>
<reference evidence="23 24" key="1">
    <citation type="journal article" date="2024" name="Proc. Natl. Acad. Sci. U.S.A.">
        <title>The genetic regulatory architecture and epigenomic basis for age-related changes in rattlesnake venom.</title>
        <authorList>
            <person name="Hogan M.P."/>
            <person name="Holding M.L."/>
            <person name="Nystrom G.S."/>
            <person name="Colston T.J."/>
            <person name="Bartlett D.A."/>
            <person name="Mason A.J."/>
            <person name="Ellsworth S.A."/>
            <person name="Rautsaw R.M."/>
            <person name="Lawrence K.C."/>
            <person name="Strickland J.L."/>
            <person name="He B."/>
            <person name="Fraser P."/>
            <person name="Margres M.J."/>
            <person name="Gilbert D.M."/>
            <person name="Gibbs H.L."/>
            <person name="Parkinson C.L."/>
            <person name="Rokyta D.R."/>
        </authorList>
    </citation>
    <scope>NUCLEOTIDE SEQUENCE [LARGE SCALE GENOMIC DNA]</scope>
    <source>
        <strain evidence="23">DRR0105</strain>
    </source>
</reference>
<dbReference type="InterPro" id="IPR011009">
    <property type="entry name" value="Kinase-like_dom_sf"/>
</dbReference>
<keyword evidence="7" id="KW-0723">Serine/threonine-protein kinase</keyword>
<dbReference type="GO" id="GO:0005737">
    <property type="term" value="C:cytoplasm"/>
    <property type="evidence" value="ECO:0007669"/>
    <property type="project" value="UniProtKB-SubCell"/>
</dbReference>
<evidence type="ECO:0000256" key="14">
    <source>
        <dbReference type="ARBA" id="ARBA00022840"/>
    </source>
</evidence>
<comment type="caution">
    <text evidence="23">The sequence shown here is derived from an EMBL/GenBank/DDBJ whole genome shotgun (WGS) entry which is preliminary data.</text>
</comment>
<evidence type="ECO:0000256" key="15">
    <source>
        <dbReference type="ARBA" id="ARBA00022842"/>
    </source>
</evidence>
<dbReference type="InterPro" id="IPR050629">
    <property type="entry name" value="STE20/SPS1-PAK"/>
</dbReference>
<dbReference type="GO" id="GO:0051262">
    <property type="term" value="P:protein tetramerization"/>
    <property type="evidence" value="ECO:0007669"/>
    <property type="project" value="InterPro"/>
</dbReference>
<protein>
    <recommendedName>
        <fullName evidence="18">Serine/threonine-protein kinase 3</fullName>
        <ecNumber evidence="5">2.7.11.1</ecNumber>
    </recommendedName>
</protein>
<dbReference type="PROSITE" id="PS50951">
    <property type="entry name" value="SARAH"/>
    <property type="match status" value="1"/>
</dbReference>
<dbReference type="FunFam" id="4.10.170.10:FF:000002">
    <property type="entry name" value="serine/threonine-protein kinase 3"/>
    <property type="match status" value="1"/>
</dbReference>
<organism evidence="23 24">
    <name type="scientific">Crotalus adamanteus</name>
    <name type="common">Eastern diamondback rattlesnake</name>
    <dbReference type="NCBI Taxonomy" id="8729"/>
    <lineage>
        <taxon>Eukaryota</taxon>
        <taxon>Metazoa</taxon>
        <taxon>Chordata</taxon>
        <taxon>Craniata</taxon>
        <taxon>Vertebrata</taxon>
        <taxon>Euteleostomi</taxon>
        <taxon>Lepidosauria</taxon>
        <taxon>Squamata</taxon>
        <taxon>Bifurcata</taxon>
        <taxon>Unidentata</taxon>
        <taxon>Episquamata</taxon>
        <taxon>Toxicofera</taxon>
        <taxon>Serpentes</taxon>
        <taxon>Colubroidea</taxon>
        <taxon>Viperidae</taxon>
        <taxon>Crotalinae</taxon>
        <taxon>Crotalus</taxon>
    </lineage>
</organism>
<evidence type="ECO:0000259" key="21">
    <source>
        <dbReference type="PROSITE" id="PS50011"/>
    </source>
</evidence>
<dbReference type="Pfam" id="PF11629">
    <property type="entry name" value="Mst1_SARAH"/>
    <property type="match status" value="1"/>
</dbReference>
<dbReference type="InterPro" id="IPR036674">
    <property type="entry name" value="p53_tetramer_sf"/>
</dbReference>
<dbReference type="EMBL" id="JAOTOJ010000003">
    <property type="protein sequence ID" value="KAK9403130.1"/>
    <property type="molecule type" value="Genomic_DNA"/>
</dbReference>
<comment type="cofactor">
    <cofactor evidence="1">
        <name>Mg(2+)</name>
        <dbReference type="ChEBI" id="CHEBI:18420"/>
    </cofactor>
</comment>
<dbReference type="InterPro" id="IPR049568">
    <property type="entry name" value="Mst2_SARAH"/>
</dbReference>
<keyword evidence="10" id="KW-0053">Apoptosis</keyword>
<evidence type="ECO:0000256" key="8">
    <source>
        <dbReference type="ARBA" id="ARBA00022553"/>
    </source>
</evidence>
<evidence type="ECO:0000256" key="7">
    <source>
        <dbReference type="ARBA" id="ARBA00022527"/>
    </source>
</evidence>
<feature type="binding site" evidence="19">
    <location>
        <position position="147"/>
    </location>
    <ligand>
        <name>ATP</name>
        <dbReference type="ChEBI" id="CHEBI:30616"/>
    </ligand>
</feature>
<dbReference type="Gene3D" id="4.10.170.10">
    <property type="entry name" value="p53-like tetramerisation domain"/>
    <property type="match status" value="1"/>
</dbReference>
<evidence type="ECO:0000256" key="13">
    <source>
        <dbReference type="ARBA" id="ARBA00022777"/>
    </source>
</evidence>
<gene>
    <name evidence="23" type="ORF">NXF25_007957</name>
</gene>
<keyword evidence="16" id="KW-0175">Coiled coil</keyword>
<keyword evidence="8" id="KW-0597">Phosphoprotein</keyword>
<evidence type="ECO:0000313" key="24">
    <source>
        <dbReference type="Proteomes" id="UP001474421"/>
    </source>
</evidence>
<dbReference type="InterPro" id="IPR011524">
    <property type="entry name" value="SARAH_dom"/>
</dbReference>
<keyword evidence="24" id="KW-1185">Reference proteome</keyword>
<keyword evidence="12 19" id="KW-0547">Nucleotide-binding</keyword>
<feature type="region of interest" description="Disordered" evidence="20">
    <location>
        <begin position="448"/>
        <end position="489"/>
    </location>
</feature>
<dbReference type="PANTHER" id="PTHR48012">
    <property type="entry name" value="STERILE20-LIKE KINASE, ISOFORM B-RELATED"/>
    <property type="match status" value="1"/>
</dbReference>
<feature type="compositionally biased region" description="Acidic residues" evidence="20">
    <location>
        <begin position="460"/>
        <end position="472"/>
    </location>
</feature>
<keyword evidence="11" id="KW-0479">Metal-binding</keyword>
<keyword evidence="13 23" id="KW-0418">Kinase</keyword>
<evidence type="ECO:0000256" key="18">
    <source>
        <dbReference type="ARBA" id="ARBA00039973"/>
    </source>
</evidence>
<evidence type="ECO:0000256" key="3">
    <source>
        <dbReference type="ARBA" id="ARBA00004496"/>
    </source>
</evidence>
<comment type="subcellular location">
    <subcellularLocation>
        <location evidence="3">Cytoplasm</location>
    </subcellularLocation>
    <subcellularLocation>
        <location evidence="2">Nucleus</location>
    </subcellularLocation>
</comment>
<evidence type="ECO:0000256" key="4">
    <source>
        <dbReference type="ARBA" id="ARBA00008874"/>
    </source>
</evidence>
<feature type="compositionally biased region" description="Acidic residues" evidence="20">
    <location>
        <begin position="400"/>
        <end position="412"/>
    </location>
</feature>
<name>A0AAW1BLT4_CROAD</name>
<keyword evidence="6" id="KW-0963">Cytoplasm</keyword>
<feature type="region of interest" description="Disordered" evidence="20">
    <location>
        <begin position="392"/>
        <end position="436"/>
    </location>
</feature>
<dbReference type="InterPro" id="IPR017441">
    <property type="entry name" value="Protein_kinase_ATP_BS"/>
</dbReference>
<evidence type="ECO:0000256" key="5">
    <source>
        <dbReference type="ARBA" id="ARBA00012513"/>
    </source>
</evidence>
<feature type="compositionally biased region" description="Polar residues" evidence="20">
    <location>
        <begin position="477"/>
        <end position="486"/>
    </location>
</feature>
<evidence type="ECO:0000256" key="9">
    <source>
        <dbReference type="ARBA" id="ARBA00022679"/>
    </source>
</evidence>
<evidence type="ECO:0000256" key="11">
    <source>
        <dbReference type="ARBA" id="ARBA00022723"/>
    </source>
</evidence>
<keyword evidence="17" id="KW-0539">Nucleus</keyword>
<dbReference type="CDD" id="cd21888">
    <property type="entry name" value="SARAH_MST2"/>
    <property type="match status" value="1"/>
</dbReference>
<evidence type="ECO:0000256" key="12">
    <source>
        <dbReference type="ARBA" id="ARBA00022741"/>
    </source>
</evidence>
<dbReference type="PROSITE" id="PS50011">
    <property type="entry name" value="PROTEIN_KINASE_DOM"/>
    <property type="match status" value="1"/>
</dbReference>
<dbReference type="FunFam" id="3.30.200.20:FF:000410">
    <property type="entry name" value="Serine/threonine-protein kinase 3"/>
    <property type="match status" value="1"/>
</dbReference>
<evidence type="ECO:0000256" key="2">
    <source>
        <dbReference type="ARBA" id="ARBA00004123"/>
    </source>
</evidence>
<keyword evidence="15" id="KW-0460">Magnesium</keyword>
<evidence type="ECO:0000256" key="1">
    <source>
        <dbReference type="ARBA" id="ARBA00001946"/>
    </source>
</evidence>
<evidence type="ECO:0000256" key="19">
    <source>
        <dbReference type="PROSITE-ProRule" id="PRU10141"/>
    </source>
</evidence>
<dbReference type="Gene3D" id="1.10.510.10">
    <property type="entry name" value="Transferase(Phosphotransferase) domain 1"/>
    <property type="match status" value="1"/>
</dbReference>
<dbReference type="EC" id="2.7.11.1" evidence="5"/>
<dbReference type="PANTHER" id="PTHR48012:SF2">
    <property type="entry name" value="STERILE20-LIKE KINASE, ISOFORM B"/>
    <property type="match status" value="1"/>
</dbReference>
<dbReference type="GO" id="GO:0005524">
    <property type="term" value="F:ATP binding"/>
    <property type="evidence" value="ECO:0007669"/>
    <property type="project" value="UniProtKB-UniRule"/>
</dbReference>